<feature type="domain" description="FIST C-domain" evidence="2">
    <location>
        <begin position="199"/>
        <end position="340"/>
    </location>
</feature>
<dbReference type="PANTHER" id="PTHR40252">
    <property type="entry name" value="BLR0328 PROTEIN"/>
    <property type="match status" value="1"/>
</dbReference>
<dbReference type="InterPro" id="IPR013702">
    <property type="entry name" value="FIST_domain_N"/>
</dbReference>
<accession>A0ABM9AMR2</accession>
<organism evidence="3 4">
    <name type="scientific">Emticicia aquatica</name>
    <dbReference type="NCBI Taxonomy" id="1681835"/>
    <lineage>
        <taxon>Bacteria</taxon>
        <taxon>Pseudomonadati</taxon>
        <taxon>Bacteroidota</taxon>
        <taxon>Cytophagia</taxon>
        <taxon>Cytophagales</taxon>
        <taxon>Leadbetterellaceae</taxon>
        <taxon>Emticicia</taxon>
    </lineage>
</organism>
<evidence type="ECO:0000313" key="4">
    <source>
        <dbReference type="Proteomes" id="UP000837932"/>
    </source>
</evidence>
<evidence type="ECO:0000259" key="1">
    <source>
        <dbReference type="SMART" id="SM00897"/>
    </source>
</evidence>
<dbReference type="Pfam" id="PF10442">
    <property type="entry name" value="FIST_C"/>
    <property type="match status" value="1"/>
</dbReference>
<gene>
    <name evidence="3" type="ORF">EMA8858_00914</name>
</gene>
<dbReference type="Pfam" id="PF08495">
    <property type="entry name" value="FIST"/>
    <property type="match status" value="1"/>
</dbReference>
<name>A0ABM9AMR2_9BACT</name>
<comment type="caution">
    <text evidence="3">The sequence shown here is derived from an EMBL/GenBank/DDBJ whole genome shotgun (WGS) entry which is preliminary data.</text>
</comment>
<feature type="domain" description="FIST" evidence="1">
    <location>
        <begin position="18"/>
        <end position="198"/>
    </location>
</feature>
<sequence>MYFKDIQDITDSSLEELRNSGCLLVFIADKSKAQANSLIAFCNQHGLKIFGGIYPSIIQGTTSFEDGFLMIQIPEVEYVLKFDNLDESNFPKIANLEDVRTALLLTDGLMTQTDSFLRKIYGVLGSNMNIVGGGAGSLSLRQEPCLFTNEGLFQNGAVVALLKTKSKIGVKHGWKAFAGPFIATSTEKNIIKELNWQPAFEVYKKVIESNSSVKFTENNFTEIARTFPFGIYKEGAEFIVRDPFVVNDNNEIICISDIPENSTLQILTGYPETLIEAAKHVAESTLTRENLSNLMIFDCISRVLYLDERFEDELQAIQEVYNSSICNIRGVATLGEIASTGTGFVDFYNKTIVAACLYN</sequence>
<evidence type="ECO:0000259" key="2">
    <source>
        <dbReference type="SMART" id="SM01204"/>
    </source>
</evidence>
<dbReference type="EMBL" id="CAKLPY010000001">
    <property type="protein sequence ID" value="CAH0994802.1"/>
    <property type="molecule type" value="Genomic_DNA"/>
</dbReference>
<dbReference type="InterPro" id="IPR019494">
    <property type="entry name" value="FIST_C"/>
</dbReference>
<dbReference type="SMART" id="SM01204">
    <property type="entry name" value="FIST_C"/>
    <property type="match status" value="1"/>
</dbReference>
<keyword evidence="4" id="KW-1185">Reference proteome</keyword>
<evidence type="ECO:0008006" key="5">
    <source>
        <dbReference type="Google" id="ProtNLM"/>
    </source>
</evidence>
<dbReference type="PANTHER" id="PTHR40252:SF2">
    <property type="entry name" value="BLR0328 PROTEIN"/>
    <property type="match status" value="1"/>
</dbReference>
<protein>
    <recommendedName>
        <fullName evidence="5">Histidine kinase</fullName>
    </recommendedName>
</protein>
<evidence type="ECO:0000313" key="3">
    <source>
        <dbReference type="EMBL" id="CAH0994802.1"/>
    </source>
</evidence>
<dbReference type="SMART" id="SM00897">
    <property type="entry name" value="FIST"/>
    <property type="match status" value="1"/>
</dbReference>
<dbReference type="RefSeq" id="WP_238804895.1">
    <property type="nucleotide sequence ID" value="NZ_CAKLPY010000001.1"/>
</dbReference>
<proteinExistence type="predicted"/>
<dbReference type="Proteomes" id="UP000837932">
    <property type="component" value="Unassembled WGS sequence"/>
</dbReference>
<reference evidence="3" key="1">
    <citation type="submission" date="2021-12" db="EMBL/GenBank/DDBJ databases">
        <authorList>
            <person name="Rodrigo-Torres L."/>
            <person name="Arahal R. D."/>
            <person name="Lucena T."/>
        </authorList>
    </citation>
    <scope>NUCLEOTIDE SEQUENCE</scope>
    <source>
        <strain evidence="3">CECT 8858</strain>
    </source>
</reference>